<dbReference type="Proteomes" id="UP000324222">
    <property type="component" value="Unassembled WGS sequence"/>
</dbReference>
<protein>
    <submittedName>
        <fullName evidence="1">Uncharacterized protein</fullName>
    </submittedName>
</protein>
<sequence length="47" mass="5065">MRRMEEALAAPAAAAVAAGAPRQWVGRALFLHAPHQLLTVSGKWTVR</sequence>
<accession>A0A5B7CWH5</accession>
<proteinExistence type="predicted"/>
<gene>
    <name evidence="1" type="ORF">E2C01_005824</name>
</gene>
<reference evidence="1 2" key="1">
    <citation type="submission" date="2019-05" db="EMBL/GenBank/DDBJ databases">
        <title>Another draft genome of Portunus trituberculatus and its Hox gene families provides insights of decapod evolution.</title>
        <authorList>
            <person name="Jeong J.-H."/>
            <person name="Song I."/>
            <person name="Kim S."/>
            <person name="Choi T."/>
            <person name="Kim D."/>
            <person name="Ryu S."/>
            <person name="Kim W."/>
        </authorList>
    </citation>
    <scope>NUCLEOTIDE SEQUENCE [LARGE SCALE GENOMIC DNA]</scope>
    <source>
        <tissue evidence="1">Muscle</tissue>
    </source>
</reference>
<comment type="caution">
    <text evidence="1">The sequence shown here is derived from an EMBL/GenBank/DDBJ whole genome shotgun (WGS) entry which is preliminary data.</text>
</comment>
<organism evidence="1 2">
    <name type="scientific">Portunus trituberculatus</name>
    <name type="common">Swimming crab</name>
    <name type="synonym">Neptunus trituberculatus</name>
    <dbReference type="NCBI Taxonomy" id="210409"/>
    <lineage>
        <taxon>Eukaryota</taxon>
        <taxon>Metazoa</taxon>
        <taxon>Ecdysozoa</taxon>
        <taxon>Arthropoda</taxon>
        <taxon>Crustacea</taxon>
        <taxon>Multicrustacea</taxon>
        <taxon>Malacostraca</taxon>
        <taxon>Eumalacostraca</taxon>
        <taxon>Eucarida</taxon>
        <taxon>Decapoda</taxon>
        <taxon>Pleocyemata</taxon>
        <taxon>Brachyura</taxon>
        <taxon>Eubrachyura</taxon>
        <taxon>Portunoidea</taxon>
        <taxon>Portunidae</taxon>
        <taxon>Portuninae</taxon>
        <taxon>Portunus</taxon>
    </lineage>
</organism>
<name>A0A5B7CWH5_PORTR</name>
<dbReference type="EMBL" id="VSRR010000258">
    <property type="protein sequence ID" value="MPC13104.1"/>
    <property type="molecule type" value="Genomic_DNA"/>
</dbReference>
<evidence type="ECO:0000313" key="1">
    <source>
        <dbReference type="EMBL" id="MPC13104.1"/>
    </source>
</evidence>
<dbReference type="AlphaFoldDB" id="A0A5B7CWH5"/>
<keyword evidence="2" id="KW-1185">Reference proteome</keyword>
<evidence type="ECO:0000313" key="2">
    <source>
        <dbReference type="Proteomes" id="UP000324222"/>
    </source>
</evidence>